<evidence type="ECO:0000313" key="3">
    <source>
        <dbReference type="Proteomes" id="UP001201812"/>
    </source>
</evidence>
<comment type="caution">
    <text evidence="2">The sequence shown here is derived from an EMBL/GenBank/DDBJ whole genome shotgun (WGS) entry which is preliminary data.</text>
</comment>
<dbReference type="AlphaFoldDB" id="A0AAD4MLH6"/>
<gene>
    <name evidence="2" type="ORF">DdX_18274</name>
</gene>
<sequence>MYKCFVVVLLFAVLVNAMPQEQQFGDGVVSAYKKQLLIAIACIAFPDYAAAGNNKKKKKVVPPKNPNDMDW</sequence>
<keyword evidence="3" id="KW-1185">Reference proteome</keyword>
<name>A0AAD4MLH6_9BILA</name>
<evidence type="ECO:0000313" key="2">
    <source>
        <dbReference type="EMBL" id="KAI1697812.1"/>
    </source>
</evidence>
<keyword evidence="1" id="KW-0732">Signal</keyword>
<reference evidence="2" key="1">
    <citation type="submission" date="2022-01" db="EMBL/GenBank/DDBJ databases">
        <title>Genome Sequence Resource for Two Populations of Ditylenchus destructor, the Migratory Endoparasitic Phytonematode.</title>
        <authorList>
            <person name="Zhang H."/>
            <person name="Lin R."/>
            <person name="Xie B."/>
        </authorList>
    </citation>
    <scope>NUCLEOTIDE SEQUENCE</scope>
    <source>
        <strain evidence="2">BazhouSP</strain>
    </source>
</reference>
<organism evidence="2 3">
    <name type="scientific">Ditylenchus destructor</name>
    <dbReference type="NCBI Taxonomy" id="166010"/>
    <lineage>
        <taxon>Eukaryota</taxon>
        <taxon>Metazoa</taxon>
        <taxon>Ecdysozoa</taxon>
        <taxon>Nematoda</taxon>
        <taxon>Chromadorea</taxon>
        <taxon>Rhabditida</taxon>
        <taxon>Tylenchina</taxon>
        <taxon>Tylenchomorpha</taxon>
        <taxon>Sphaerularioidea</taxon>
        <taxon>Anguinidae</taxon>
        <taxon>Anguininae</taxon>
        <taxon>Ditylenchus</taxon>
    </lineage>
</organism>
<accession>A0AAD4MLH6</accession>
<feature type="signal peptide" evidence="1">
    <location>
        <begin position="1"/>
        <end position="17"/>
    </location>
</feature>
<proteinExistence type="predicted"/>
<feature type="chain" id="PRO_5042040590" evidence="1">
    <location>
        <begin position="18"/>
        <end position="71"/>
    </location>
</feature>
<protein>
    <submittedName>
        <fullName evidence="2">Uncharacterized protein</fullName>
    </submittedName>
</protein>
<evidence type="ECO:0000256" key="1">
    <source>
        <dbReference type="SAM" id="SignalP"/>
    </source>
</evidence>
<dbReference type="EMBL" id="JAKKPZ010000249">
    <property type="protein sequence ID" value="KAI1697812.1"/>
    <property type="molecule type" value="Genomic_DNA"/>
</dbReference>
<dbReference type="Proteomes" id="UP001201812">
    <property type="component" value="Unassembled WGS sequence"/>
</dbReference>